<sequence>MPDHLPGLLSLVPNGPPLTFSYATKTPGPKNWIAIYNAYGGGPDQEKFVSPAVAYVYAPKDQGTAHIAVAGVPPGSYKAYFLASDGYKWLAEPINVMVAGTGPIAFLAKHFTTRNARVGDSFQHNVSGLVSNVPDTKTTFAKVKGADWVQITDSGILWGTPTAEGKTQVTIEATATSKTKAQLQVTIPVCAKGSQLVSQLSVLTMNMWFGGTQVHDFHRKQVQFIINSGVDIIGLQESRGGHPSRLGEALGWDYWQSDPAMDLGILSRYTIAEKYAPTEVGGSVRVLLDGDENQVVVWNTHLGYTPYGPYNLCFDGMTIDQTIKNEEASSRIREIDEILTRMKPQIANAARVPVILTGDFNAPSHLDWTDRTKDQHCGIGKVPWPTSIKPIDAGLLDSFRQVHHDAVAEPGNTWSPIYLYNTDYKKTEPQDRIDFIFFKGLHVVSSDVQVAGSPKPEPNHRDNEWTSDHKAVKSVFKVPSRQ</sequence>
<dbReference type="InterPro" id="IPR015919">
    <property type="entry name" value="Cadherin-like_sf"/>
</dbReference>
<dbReference type="GO" id="GO:0003824">
    <property type="term" value="F:catalytic activity"/>
    <property type="evidence" value="ECO:0007669"/>
    <property type="project" value="InterPro"/>
</dbReference>
<name>A0A2C5YYA2_9HYPO</name>
<dbReference type="Gene3D" id="2.60.40.10">
    <property type="entry name" value="Immunoglobulins"/>
    <property type="match status" value="1"/>
</dbReference>
<dbReference type="GO" id="GO:0016020">
    <property type="term" value="C:membrane"/>
    <property type="evidence" value="ECO:0007669"/>
    <property type="project" value="InterPro"/>
</dbReference>
<dbReference type="PANTHER" id="PTHR41349">
    <property type="match status" value="1"/>
</dbReference>
<dbReference type="AlphaFoldDB" id="A0A2C5YYA2"/>
<dbReference type="Pfam" id="PF03372">
    <property type="entry name" value="Exo_endo_phos"/>
    <property type="match status" value="1"/>
</dbReference>
<dbReference type="Proteomes" id="UP000224854">
    <property type="component" value="Unassembled WGS sequence"/>
</dbReference>
<reference evidence="3 4" key="1">
    <citation type="submission" date="2017-06" db="EMBL/GenBank/DDBJ databases">
        <title>Ant-infecting Ophiocordyceps genomes reveal a high diversity of potential behavioral manipulation genes and a possible major role for enterotoxins.</title>
        <authorList>
            <person name="De Bekker C."/>
            <person name="Evans H.C."/>
            <person name="Brachmann A."/>
            <person name="Hughes D.P."/>
        </authorList>
    </citation>
    <scope>NUCLEOTIDE SEQUENCE [LARGE SCALE GENOMIC DNA]</scope>
    <source>
        <strain evidence="3 4">1348a</strain>
    </source>
</reference>
<comment type="caution">
    <text evidence="3">The sequence shown here is derived from an EMBL/GenBank/DDBJ whole genome shotgun (WGS) entry which is preliminary data.</text>
</comment>
<dbReference type="OrthoDB" id="276515at2759"/>
<evidence type="ECO:0000313" key="3">
    <source>
        <dbReference type="EMBL" id="PHH72736.1"/>
    </source>
</evidence>
<feature type="compositionally biased region" description="Basic and acidic residues" evidence="1">
    <location>
        <begin position="457"/>
        <end position="471"/>
    </location>
</feature>
<gene>
    <name evidence="3" type="ORF">CDD82_5830</name>
</gene>
<evidence type="ECO:0000259" key="2">
    <source>
        <dbReference type="Pfam" id="PF03372"/>
    </source>
</evidence>
<protein>
    <recommendedName>
        <fullName evidence="2">Endonuclease/exonuclease/phosphatase domain-containing protein</fullName>
    </recommendedName>
</protein>
<proteinExistence type="predicted"/>
<dbReference type="InterPro" id="IPR036691">
    <property type="entry name" value="Endo/exonu/phosph_ase_sf"/>
</dbReference>
<feature type="domain" description="Endonuclease/exonuclease/phosphatase" evidence="2">
    <location>
        <begin position="203"/>
        <end position="469"/>
    </location>
</feature>
<accession>A0A2C5YYA2</accession>
<dbReference type="SUPFAM" id="SSF49313">
    <property type="entry name" value="Cadherin-like"/>
    <property type="match status" value="1"/>
</dbReference>
<dbReference type="PANTHER" id="PTHR41349:SF1">
    <property type="entry name" value="PROTEIN CBG08683"/>
    <property type="match status" value="1"/>
</dbReference>
<dbReference type="InterPro" id="IPR005135">
    <property type="entry name" value="Endo/exonuclease/phosphatase"/>
</dbReference>
<organism evidence="3 4">
    <name type="scientific">Ophiocordyceps australis</name>
    <dbReference type="NCBI Taxonomy" id="1399860"/>
    <lineage>
        <taxon>Eukaryota</taxon>
        <taxon>Fungi</taxon>
        <taxon>Dikarya</taxon>
        <taxon>Ascomycota</taxon>
        <taxon>Pezizomycotina</taxon>
        <taxon>Sordariomycetes</taxon>
        <taxon>Hypocreomycetidae</taxon>
        <taxon>Hypocreales</taxon>
        <taxon>Ophiocordycipitaceae</taxon>
        <taxon>Ophiocordyceps</taxon>
    </lineage>
</organism>
<dbReference type="Gene3D" id="3.60.10.10">
    <property type="entry name" value="Endonuclease/exonuclease/phosphatase"/>
    <property type="match status" value="1"/>
</dbReference>
<feature type="region of interest" description="Disordered" evidence="1">
    <location>
        <begin position="449"/>
        <end position="482"/>
    </location>
</feature>
<dbReference type="InterPro" id="IPR013783">
    <property type="entry name" value="Ig-like_fold"/>
</dbReference>
<evidence type="ECO:0000313" key="4">
    <source>
        <dbReference type="Proteomes" id="UP000224854"/>
    </source>
</evidence>
<evidence type="ECO:0000256" key="1">
    <source>
        <dbReference type="SAM" id="MobiDB-lite"/>
    </source>
</evidence>
<dbReference type="GO" id="GO:0005509">
    <property type="term" value="F:calcium ion binding"/>
    <property type="evidence" value="ECO:0007669"/>
    <property type="project" value="InterPro"/>
</dbReference>
<dbReference type="EMBL" id="NJEU01000560">
    <property type="protein sequence ID" value="PHH72736.1"/>
    <property type="molecule type" value="Genomic_DNA"/>
</dbReference>
<keyword evidence="4" id="KW-1185">Reference proteome</keyword>
<dbReference type="SUPFAM" id="SSF56219">
    <property type="entry name" value="DNase I-like"/>
    <property type="match status" value="1"/>
</dbReference>